<sequence>MQTQLDPDYYDRLIDEKDAASYLCYSVRALQNWRVRGGGPLFIKVSGRSVRYTRRDLQDWISAKRVANTTSAPS</sequence>
<dbReference type="InterPro" id="IPR009061">
    <property type="entry name" value="DNA-bd_dom_put_sf"/>
</dbReference>
<reference evidence="3" key="1">
    <citation type="submission" date="2016-10" db="EMBL/GenBank/DDBJ databases">
        <authorList>
            <person name="Varghese N."/>
            <person name="Submissions S."/>
        </authorList>
    </citation>
    <scope>NUCLEOTIDE SEQUENCE [LARGE SCALE GENOMIC DNA]</scope>
    <source>
        <strain evidence="3">DSM 26471</strain>
    </source>
</reference>
<dbReference type="Pfam" id="PF12728">
    <property type="entry name" value="HTH_17"/>
    <property type="match status" value="1"/>
</dbReference>
<evidence type="ECO:0000313" key="3">
    <source>
        <dbReference type="Proteomes" id="UP000199630"/>
    </source>
</evidence>
<evidence type="ECO:0000313" key="2">
    <source>
        <dbReference type="EMBL" id="SFJ54545.1"/>
    </source>
</evidence>
<gene>
    <name evidence="2" type="ORF">SAMN04487991_2359</name>
</gene>
<dbReference type="InterPro" id="IPR041657">
    <property type="entry name" value="HTH_17"/>
</dbReference>
<proteinExistence type="predicted"/>
<organism evidence="2 3">
    <name type="scientific">Celeribacter neptunius</name>
    <dbReference type="NCBI Taxonomy" id="588602"/>
    <lineage>
        <taxon>Bacteria</taxon>
        <taxon>Pseudomonadati</taxon>
        <taxon>Pseudomonadota</taxon>
        <taxon>Alphaproteobacteria</taxon>
        <taxon>Rhodobacterales</taxon>
        <taxon>Roseobacteraceae</taxon>
        <taxon>Celeribacter</taxon>
    </lineage>
</organism>
<dbReference type="Proteomes" id="UP000199630">
    <property type="component" value="Unassembled WGS sequence"/>
</dbReference>
<dbReference type="EMBL" id="FORH01000004">
    <property type="protein sequence ID" value="SFJ54545.1"/>
    <property type="molecule type" value="Genomic_DNA"/>
</dbReference>
<dbReference type="OrthoDB" id="9806994at2"/>
<dbReference type="STRING" id="588602.SAMN04487991_2359"/>
<protein>
    <submittedName>
        <fullName evidence="2">Transcriptional regulator, AlpA family</fullName>
    </submittedName>
</protein>
<dbReference type="AlphaFoldDB" id="A0A1I3S772"/>
<accession>A0A1I3S772</accession>
<dbReference type="SUPFAM" id="SSF46955">
    <property type="entry name" value="Putative DNA-binding domain"/>
    <property type="match status" value="1"/>
</dbReference>
<dbReference type="RefSeq" id="WP_090060890.1">
    <property type="nucleotide sequence ID" value="NZ_FORH01000004.1"/>
</dbReference>
<feature type="domain" description="Helix-turn-helix" evidence="1">
    <location>
        <begin position="17"/>
        <end position="64"/>
    </location>
</feature>
<keyword evidence="3" id="KW-1185">Reference proteome</keyword>
<evidence type="ECO:0000259" key="1">
    <source>
        <dbReference type="Pfam" id="PF12728"/>
    </source>
</evidence>
<name>A0A1I3S772_9RHOB</name>